<accession>A0A376DV53</accession>
<proteinExistence type="predicted"/>
<dbReference type="PANTHER" id="PTHR43280">
    <property type="entry name" value="ARAC-FAMILY TRANSCRIPTIONAL REGULATOR"/>
    <property type="match status" value="1"/>
</dbReference>
<dbReference type="InterPro" id="IPR009057">
    <property type="entry name" value="Homeodomain-like_sf"/>
</dbReference>
<dbReference type="GO" id="GO:0043565">
    <property type="term" value="F:sequence-specific DNA binding"/>
    <property type="evidence" value="ECO:0007669"/>
    <property type="project" value="InterPro"/>
</dbReference>
<dbReference type="Proteomes" id="UP000255224">
    <property type="component" value="Unassembled WGS sequence"/>
</dbReference>
<organism evidence="5 6">
    <name type="scientific">Chryseobacterium carnipullorum</name>
    <dbReference type="NCBI Taxonomy" id="1124835"/>
    <lineage>
        <taxon>Bacteria</taxon>
        <taxon>Pseudomonadati</taxon>
        <taxon>Bacteroidota</taxon>
        <taxon>Flavobacteriia</taxon>
        <taxon>Flavobacteriales</taxon>
        <taxon>Weeksellaceae</taxon>
        <taxon>Chryseobacterium group</taxon>
        <taxon>Chryseobacterium</taxon>
    </lineage>
</organism>
<evidence type="ECO:0000256" key="1">
    <source>
        <dbReference type="ARBA" id="ARBA00023015"/>
    </source>
</evidence>
<evidence type="ECO:0000256" key="2">
    <source>
        <dbReference type="ARBA" id="ARBA00023125"/>
    </source>
</evidence>
<keyword evidence="2" id="KW-0238">DNA-binding</keyword>
<evidence type="ECO:0000313" key="5">
    <source>
        <dbReference type="EMBL" id="STC96069.1"/>
    </source>
</evidence>
<dbReference type="PROSITE" id="PS01124">
    <property type="entry name" value="HTH_ARAC_FAMILY_2"/>
    <property type="match status" value="1"/>
</dbReference>
<dbReference type="Gene3D" id="1.10.10.60">
    <property type="entry name" value="Homeodomain-like"/>
    <property type="match status" value="1"/>
</dbReference>
<gene>
    <name evidence="5" type="primary">rhaS_2</name>
    <name evidence="5" type="ORF">NCTC13533_02078</name>
</gene>
<dbReference type="GO" id="GO:0003700">
    <property type="term" value="F:DNA-binding transcription factor activity"/>
    <property type="evidence" value="ECO:0007669"/>
    <property type="project" value="InterPro"/>
</dbReference>
<evidence type="ECO:0000259" key="4">
    <source>
        <dbReference type="PROSITE" id="PS01124"/>
    </source>
</evidence>
<dbReference type="InterPro" id="IPR018060">
    <property type="entry name" value="HTH_AraC"/>
</dbReference>
<dbReference type="PANTHER" id="PTHR43280:SF32">
    <property type="entry name" value="TRANSCRIPTIONAL REGULATORY PROTEIN"/>
    <property type="match status" value="1"/>
</dbReference>
<dbReference type="AlphaFoldDB" id="A0A376DV53"/>
<evidence type="ECO:0000313" key="6">
    <source>
        <dbReference type="Proteomes" id="UP000255224"/>
    </source>
</evidence>
<evidence type="ECO:0000256" key="3">
    <source>
        <dbReference type="ARBA" id="ARBA00023163"/>
    </source>
</evidence>
<keyword evidence="1" id="KW-0805">Transcription regulation</keyword>
<sequence>MFLIFISHQLCIFEFYKPSVMEKIAHASLEDFYKEMTGKLGKDLESVFPKGLHKEIGHFNVFDIRQTIERAKATSEMPYNRRKYYKISLIRGRNRAEYADKIIAIKKNALLFATPKVPYHWVPEDPDQSGSFCVFTEDFFIKAQSQFSLEELPLFQPGNVPLFEIEDELADEIEALFTKIKKEIASDYVFKYDLIRNYVLELIHYGQKLLPAAKLSSSNDASLRVVTLFIELLERQFPIESSEHRLQLKTAKDYADRLAVHVNYLNKKIKESTGKTTTECIADRMIQEAKILLRQTKWNVSEISYALGFEELAHFSNFFKRKTSFTPMEFRS</sequence>
<dbReference type="SMART" id="SM00342">
    <property type="entry name" value="HTH_ARAC"/>
    <property type="match status" value="1"/>
</dbReference>
<dbReference type="Pfam" id="PF12833">
    <property type="entry name" value="HTH_18"/>
    <property type="match status" value="1"/>
</dbReference>
<dbReference type="EMBL" id="UFVQ01000003">
    <property type="protein sequence ID" value="STC96069.1"/>
    <property type="molecule type" value="Genomic_DNA"/>
</dbReference>
<feature type="domain" description="HTH araC/xylS-type" evidence="4">
    <location>
        <begin position="223"/>
        <end position="332"/>
    </location>
</feature>
<dbReference type="SUPFAM" id="SSF46689">
    <property type="entry name" value="Homeodomain-like"/>
    <property type="match status" value="1"/>
</dbReference>
<dbReference type="STRING" id="297244.SAMN05421639_101489"/>
<keyword evidence="3" id="KW-0804">Transcription</keyword>
<reference evidence="5 6" key="1">
    <citation type="submission" date="2018-06" db="EMBL/GenBank/DDBJ databases">
        <authorList>
            <consortium name="Pathogen Informatics"/>
            <person name="Doyle S."/>
        </authorList>
    </citation>
    <scope>NUCLEOTIDE SEQUENCE [LARGE SCALE GENOMIC DNA]</scope>
    <source>
        <strain evidence="5 6">NCTC13533</strain>
    </source>
</reference>
<name>A0A376DV53_CHRCU</name>
<protein>
    <submittedName>
        <fullName evidence="5">L-rhamnose operon regulatory protein rhaS</fullName>
    </submittedName>
</protein>